<evidence type="ECO:0000313" key="1">
    <source>
        <dbReference type="EMBL" id="EMB15208.1"/>
    </source>
</evidence>
<reference evidence="1" key="1">
    <citation type="submission" date="2012-11" db="EMBL/GenBank/DDBJ databases">
        <title>Permanent draft genomes of Rhodopirellula europaea strain SH398 and 6C.</title>
        <authorList>
            <person name="Richter M."/>
            <person name="Richter-Heitmann T."/>
            <person name="Frank C."/>
            <person name="Harder J."/>
            <person name="Glockner F.O."/>
        </authorList>
    </citation>
    <scope>NUCLEOTIDE SEQUENCE</scope>
    <source>
        <strain evidence="1">6C</strain>
    </source>
</reference>
<keyword evidence="2" id="KW-1185">Reference proteome</keyword>
<name>M2B095_9BACT</name>
<dbReference type="AlphaFoldDB" id="M2B095"/>
<protein>
    <submittedName>
        <fullName evidence="1">Uncharacterized protein</fullName>
    </submittedName>
</protein>
<evidence type="ECO:0000313" key="2">
    <source>
        <dbReference type="Proteomes" id="UP000011529"/>
    </source>
</evidence>
<dbReference type="EMBL" id="ANMO01000186">
    <property type="protein sequence ID" value="EMB15208.1"/>
    <property type="molecule type" value="Genomic_DNA"/>
</dbReference>
<reference evidence="1" key="2">
    <citation type="journal article" date="2013" name="Mar. Genomics">
        <title>Expression of sulfatases in Rhodopirellula baltica and the diversity of sulfatases in the genus Rhodopirellula.</title>
        <authorList>
            <person name="Wegner C.E."/>
            <person name="Richter-Heitmann T."/>
            <person name="Klindworth A."/>
            <person name="Klockow C."/>
            <person name="Richter M."/>
            <person name="Achstetter T."/>
            <person name="Glockner F.O."/>
            <person name="Harder J."/>
        </authorList>
    </citation>
    <scope>NUCLEOTIDE SEQUENCE [LARGE SCALE GENOMIC DNA]</scope>
    <source>
        <strain evidence="1">6C</strain>
    </source>
</reference>
<proteinExistence type="predicted"/>
<sequence>MIDGCWTAKSTIDSAPCVIDLPAATTIVAECGRQISDRKG</sequence>
<organism evidence="1 2">
    <name type="scientific">Rhodopirellula europaea 6C</name>
    <dbReference type="NCBI Taxonomy" id="1263867"/>
    <lineage>
        <taxon>Bacteria</taxon>
        <taxon>Pseudomonadati</taxon>
        <taxon>Planctomycetota</taxon>
        <taxon>Planctomycetia</taxon>
        <taxon>Pirellulales</taxon>
        <taxon>Pirellulaceae</taxon>
        <taxon>Rhodopirellula</taxon>
    </lineage>
</organism>
<comment type="caution">
    <text evidence="1">The sequence shown here is derived from an EMBL/GenBank/DDBJ whole genome shotgun (WGS) entry which is preliminary data.</text>
</comment>
<dbReference type="Proteomes" id="UP000011529">
    <property type="component" value="Unassembled WGS sequence"/>
</dbReference>
<dbReference type="PATRIC" id="fig|1263867.3.peg.4357"/>
<accession>M2B095</accession>
<gene>
    <name evidence="1" type="ORF">RE6C_04068</name>
</gene>